<comment type="cofactor">
    <cofactor evidence="2">
        <name>Ca(2+)</name>
        <dbReference type="ChEBI" id="CHEBI:29108"/>
    </cofactor>
</comment>
<comment type="similarity">
    <text evidence="10">Belongs to the peroxidase family.</text>
</comment>
<proteinExistence type="inferred from homology"/>
<evidence type="ECO:0000259" key="11">
    <source>
        <dbReference type="PROSITE" id="PS50873"/>
    </source>
</evidence>
<dbReference type="InterPro" id="IPR000823">
    <property type="entry name" value="Peroxidase_pln"/>
</dbReference>
<dbReference type="InterPro" id="IPR002016">
    <property type="entry name" value="Haem_peroxidase"/>
</dbReference>
<sequence length="85" mass="9780">MLSAPISGRDFTTNQAMENQITQWTNCPRSSGEQNLIFLDFVSPTKFDNSYFKNLLAYKGVLSSDQVLFTKIDVTRELVKKYTYN</sequence>
<keyword evidence="6" id="KW-0349">Heme</keyword>
<evidence type="ECO:0000256" key="6">
    <source>
        <dbReference type="ARBA" id="ARBA00022617"/>
    </source>
</evidence>
<organism evidence="12 13">
    <name type="scientific">Hibiscus sabdariffa</name>
    <name type="common">roselle</name>
    <dbReference type="NCBI Taxonomy" id="183260"/>
    <lineage>
        <taxon>Eukaryota</taxon>
        <taxon>Viridiplantae</taxon>
        <taxon>Streptophyta</taxon>
        <taxon>Embryophyta</taxon>
        <taxon>Tracheophyta</taxon>
        <taxon>Spermatophyta</taxon>
        <taxon>Magnoliopsida</taxon>
        <taxon>eudicotyledons</taxon>
        <taxon>Gunneridae</taxon>
        <taxon>Pentapetalae</taxon>
        <taxon>rosids</taxon>
        <taxon>malvids</taxon>
        <taxon>Malvales</taxon>
        <taxon>Malvaceae</taxon>
        <taxon>Malvoideae</taxon>
        <taxon>Hibiscus</taxon>
    </lineage>
</organism>
<gene>
    <name evidence="12" type="ORF">V6N11_009296</name>
</gene>
<dbReference type="SUPFAM" id="SSF48113">
    <property type="entry name" value="Heme-dependent peroxidases"/>
    <property type="match status" value="1"/>
</dbReference>
<name>A0ABR2PQR2_9ROSI</name>
<dbReference type="Proteomes" id="UP001396334">
    <property type="component" value="Unassembled WGS sequence"/>
</dbReference>
<dbReference type="PANTHER" id="PTHR31388:SF3">
    <property type="entry name" value="PEROXIDASE 72"/>
    <property type="match status" value="1"/>
</dbReference>
<evidence type="ECO:0000256" key="7">
    <source>
        <dbReference type="ARBA" id="ARBA00022723"/>
    </source>
</evidence>
<comment type="caution">
    <text evidence="12">The sequence shown here is derived from an EMBL/GenBank/DDBJ whole genome shotgun (WGS) entry which is preliminary data.</text>
</comment>
<evidence type="ECO:0000256" key="1">
    <source>
        <dbReference type="ARBA" id="ARBA00000189"/>
    </source>
</evidence>
<keyword evidence="5" id="KW-0575">Peroxidase</keyword>
<keyword evidence="9" id="KW-0408">Iron</keyword>
<evidence type="ECO:0000256" key="4">
    <source>
        <dbReference type="ARBA" id="ARBA00012313"/>
    </source>
</evidence>
<evidence type="ECO:0000256" key="8">
    <source>
        <dbReference type="ARBA" id="ARBA00023002"/>
    </source>
</evidence>
<keyword evidence="8" id="KW-0560">Oxidoreductase</keyword>
<comment type="catalytic activity">
    <reaction evidence="1">
        <text>2 a phenolic donor + H2O2 = 2 a phenolic radical donor + 2 H2O</text>
        <dbReference type="Rhea" id="RHEA:56136"/>
        <dbReference type="ChEBI" id="CHEBI:15377"/>
        <dbReference type="ChEBI" id="CHEBI:16240"/>
        <dbReference type="ChEBI" id="CHEBI:139520"/>
        <dbReference type="ChEBI" id="CHEBI:139521"/>
        <dbReference type="EC" id="1.11.1.7"/>
    </reaction>
</comment>
<evidence type="ECO:0000256" key="2">
    <source>
        <dbReference type="ARBA" id="ARBA00001913"/>
    </source>
</evidence>
<dbReference type="PROSITE" id="PS50873">
    <property type="entry name" value="PEROXIDASE_4"/>
    <property type="match status" value="1"/>
</dbReference>
<comment type="cofactor">
    <cofactor evidence="3">
        <name>heme b</name>
        <dbReference type="ChEBI" id="CHEBI:60344"/>
    </cofactor>
</comment>
<feature type="domain" description="Plant heme peroxidase family profile" evidence="11">
    <location>
        <begin position="10"/>
        <end position="85"/>
    </location>
</feature>
<reference evidence="12 13" key="1">
    <citation type="journal article" date="2024" name="G3 (Bethesda)">
        <title>Genome assembly of Hibiscus sabdariffa L. provides insights into metabolisms of medicinal natural products.</title>
        <authorList>
            <person name="Kim T."/>
        </authorList>
    </citation>
    <scope>NUCLEOTIDE SEQUENCE [LARGE SCALE GENOMIC DNA]</scope>
    <source>
        <strain evidence="12">TK-2024</strain>
        <tissue evidence="12">Old leaves</tissue>
    </source>
</reference>
<evidence type="ECO:0000256" key="5">
    <source>
        <dbReference type="ARBA" id="ARBA00022559"/>
    </source>
</evidence>
<protein>
    <recommendedName>
        <fullName evidence="4">peroxidase</fullName>
        <ecNumber evidence="4">1.11.1.7</ecNumber>
    </recommendedName>
</protein>
<dbReference type="EC" id="1.11.1.7" evidence="4"/>
<keyword evidence="13" id="KW-1185">Reference proteome</keyword>
<dbReference type="InterPro" id="IPR010255">
    <property type="entry name" value="Haem_peroxidase_sf"/>
</dbReference>
<dbReference type="EMBL" id="JBBPBN010000054">
    <property type="protein sequence ID" value="KAK8990604.1"/>
    <property type="molecule type" value="Genomic_DNA"/>
</dbReference>
<evidence type="ECO:0000256" key="10">
    <source>
        <dbReference type="RuleBase" id="RU004241"/>
    </source>
</evidence>
<evidence type="ECO:0000256" key="3">
    <source>
        <dbReference type="ARBA" id="ARBA00001970"/>
    </source>
</evidence>
<evidence type="ECO:0000256" key="9">
    <source>
        <dbReference type="ARBA" id="ARBA00023004"/>
    </source>
</evidence>
<dbReference type="Pfam" id="PF00141">
    <property type="entry name" value="peroxidase"/>
    <property type="match status" value="1"/>
</dbReference>
<keyword evidence="7" id="KW-0479">Metal-binding</keyword>
<evidence type="ECO:0000313" key="12">
    <source>
        <dbReference type="EMBL" id="KAK8990604.1"/>
    </source>
</evidence>
<dbReference type="Gene3D" id="1.10.420.10">
    <property type="entry name" value="Peroxidase, domain 2"/>
    <property type="match status" value="1"/>
</dbReference>
<dbReference type="PANTHER" id="PTHR31388">
    <property type="entry name" value="PEROXIDASE 72-RELATED"/>
    <property type="match status" value="1"/>
</dbReference>
<accession>A0ABR2PQR2</accession>
<dbReference type="PRINTS" id="PR00461">
    <property type="entry name" value="PLPEROXIDASE"/>
</dbReference>
<evidence type="ECO:0000313" key="13">
    <source>
        <dbReference type="Proteomes" id="UP001396334"/>
    </source>
</evidence>